<evidence type="ECO:0000313" key="1">
    <source>
        <dbReference type="EMBL" id="CAH1392615.1"/>
    </source>
</evidence>
<keyword evidence="2" id="KW-1185">Reference proteome</keyword>
<organism evidence="1 2">
    <name type="scientific">Nezara viridula</name>
    <name type="common">Southern green stink bug</name>
    <name type="synonym">Cimex viridulus</name>
    <dbReference type="NCBI Taxonomy" id="85310"/>
    <lineage>
        <taxon>Eukaryota</taxon>
        <taxon>Metazoa</taxon>
        <taxon>Ecdysozoa</taxon>
        <taxon>Arthropoda</taxon>
        <taxon>Hexapoda</taxon>
        <taxon>Insecta</taxon>
        <taxon>Pterygota</taxon>
        <taxon>Neoptera</taxon>
        <taxon>Paraneoptera</taxon>
        <taxon>Hemiptera</taxon>
        <taxon>Heteroptera</taxon>
        <taxon>Panheteroptera</taxon>
        <taxon>Pentatomomorpha</taxon>
        <taxon>Pentatomoidea</taxon>
        <taxon>Pentatomidae</taxon>
        <taxon>Pentatominae</taxon>
        <taxon>Nezara</taxon>
    </lineage>
</organism>
<accession>A0A9P0E849</accession>
<dbReference type="EMBL" id="OV725078">
    <property type="protein sequence ID" value="CAH1392615.1"/>
    <property type="molecule type" value="Genomic_DNA"/>
</dbReference>
<gene>
    <name evidence="1" type="ORF">NEZAVI_LOCUS3408</name>
</gene>
<protein>
    <submittedName>
        <fullName evidence="1">Uncharacterized protein</fullName>
    </submittedName>
</protein>
<evidence type="ECO:0000313" key="2">
    <source>
        <dbReference type="Proteomes" id="UP001152798"/>
    </source>
</evidence>
<dbReference type="AlphaFoldDB" id="A0A9P0E849"/>
<reference evidence="1" key="1">
    <citation type="submission" date="2022-01" db="EMBL/GenBank/DDBJ databases">
        <authorList>
            <person name="King R."/>
        </authorList>
    </citation>
    <scope>NUCLEOTIDE SEQUENCE</scope>
</reference>
<name>A0A9P0E849_NEZVI</name>
<dbReference type="Proteomes" id="UP001152798">
    <property type="component" value="Chromosome 2"/>
</dbReference>
<proteinExistence type="predicted"/>
<sequence length="183" mass="21363">MMTSPSFSRANARKLAILSPTAEREFQFLDFRRKVLDDRQQQLRRVVNRWVAFGKTLETLTRVLARHVYGLELNDLPLDRLSEQKSKKQRGGIKPDKCETTQQVEHESLSKSSITNVYDREKRIECMKTREKISYREAEFRLKIEELPNVNDSCRTHAEVVAAHAQPAPTSEERIIFDNRGFN</sequence>